<evidence type="ECO:0000256" key="2">
    <source>
        <dbReference type="ARBA" id="ARBA00010790"/>
    </source>
</evidence>
<evidence type="ECO:0000259" key="17">
    <source>
        <dbReference type="Pfam" id="PF05199"/>
    </source>
</evidence>
<gene>
    <name evidence="18" type="ORF">M6B22_13160</name>
</gene>
<evidence type="ECO:0000256" key="10">
    <source>
        <dbReference type="ARBA" id="ARBA00023235"/>
    </source>
</evidence>
<keyword evidence="6" id="KW-0560">Oxidoreductase</keyword>
<dbReference type="SUPFAM" id="SSF51905">
    <property type="entry name" value="FAD/NAD(P)-binding domain"/>
    <property type="match status" value="1"/>
</dbReference>
<keyword evidence="4" id="KW-0285">Flavoprotein</keyword>
<keyword evidence="10" id="KW-0413">Isomerase</keyword>
<name>A0ABY7JX61_9ACTN</name>
<evidence type="ECO:0000313" key="19">
    <source>
        <dbReference type="Proteomes" id="UP001164693"/>
    </source>
</evidence>
<evidence type="ECO:0000256" key="6">
    <source>
        <dbReference type="ARBA" id="ARBA00023002"/>
    </source>
</evidence>
<comment type="similarity">
    <text evidence="2">Belongs to the GMC oxidoreductase family.</text>
</comment>
<dbReference type="Proteomes" id="UP001164693">
    <property type="component" value="Chromosome"/>
</dbReference>
<evidence type="ECO:0000256" key="14">
    <source>
        <dbReference type="ARBA" id="ARBA00049744"/>
    </source>
</evidence>
<dbReference type="InterPro" id="IPR007867">
    <property type="entry name" value="GMC_OxRtase_C"/>
</dbReference>
<evidence type="ECO:0000256" key="9">
    <source>
        <dbReference type="ARBA" id="ARBA00023221"/>
    </source>
</evidence>
<evidence type="ECO:0000256" key="13">
    <source>
        <dbReference type="ARBA" id="ARBA00049723"/>
    </source>
</evidence>
<dbReference type="Pfam" id="PF01266">
    <property type="entry name" value="DAO"/>
    <property type="match status" value="1"/>
</dbReference>
<keyword evidence="3" id="KW-0153">Cholesterol metabolism</keyword>
<dbReference type="EC" id="1.1.3.6" evidence="13"/>
<evidence type="ECO:0000256" key="4">
    <source>
        <dbReference type="ARBA" id="ARBA00022630"/>
    </source>
</evidence>
<evidence type="ECO:0000256" key="1">
    <source>
        <dbReference type="ARBA" id="ARBA00001974"/>
    </source>
</evidence>
<evidence type="ECO:0000256" key="7">
    <source>
        <dbReference type="ARBA" id="ARBA00023098"/>
    </source>
</evidence>
<evidence type="ECO:0000256" key="3">
    <source>
        <dbReference type="ARBA" id="ARBA00022548"/>
    </source>
</evidence>
<comment type="pathway">
    <text evidence="12">Steroid metabolism; cholesterol degradation.</text>
</comment>
<accession>A0ABY7JX61</accession>
<keyword evidence="7" id="KW-0443">Lipid metabolism</keyword>
<evidence type="ECO:0000256" key="8">
    <source>
        <dbReference type="ARBA" id="ARBA00023166"/>
    </source>
</evidence>
<feature type="domain" description="FAD dependent oxidoreductase" evidence="16">
    <location>
        <begin position="5"/>
        <end position="304"/>
    </location>
</feature>
<dbReference type="Pfam" id="PF05199">
    <property type="entry name" value="GMC_oxred_C"/>
    <property type="match status" value="1"/>
</dbReference>
<comment type="cofactor">
    <cofactor evidence="1">
        <name>FAD</name>
        <dbReference type="ChEBI" id="CHEBI:57692"/>
    </cofactor>
</comment>
<dbReference type="RefSeq" id="WP_269442004.1">
    <property type="nucleotide sequence ID" value="NZ_CP097463.1"/>
</dbReference>
<keyword evidence="5" id="KW-0274">FAD</keyword>
<sequence>MTDYDVLVIGSGFGGSVTALRLTEKGYRVGVLEAGQRFTSETLPKNSWHLRRFLWAPRLGCTGLQRIHLLKDCVILAGAGVGGGSLNYANTLYEPLQPFYDDPQWAHITDWRAELAPHYEQAKRMLGVVTNPTMTPSDHEMQRLADQFGKGETFHRTPVGVFFGRDGAQEPGTTVPDPFFGGVGPERTGCIQCGECMTGCRHGAKNTLTTNYLALAEHAGAVVHPLTTVTGVRPLRGEHGGYAVTAVRTGAWLAGRTRQTFTADQVVFSAGTYNTQKLLHELRATTLPDISPRLGELSRTNSESLLGVRMAKPAHDYTQGVAITSSWHPDEATHIEPVRYGKGSNAMGLLNTVMTDGGTRRERWTQLALALLRRPAQLRMLVPRKWSERVIILLVMQSLNNSITVFRKKSGRLSSRQGVGEPNPTWIPAANRAAAQLAESVGGMAGGTWGDLMNIPMTAHFIGGCAIGDSPQSGVIDPYQRLYGYPGLHVVDGSALTANLGVNPSLSITAQAERAMALWPNKGEADRRPPLGSRYTRLEPVAPHHPVVPQSAPAALRRLDLGAPTTRSA</sequence>
<proteinExistence type="inferred from homology"/>
<keyword evidence="9" id="KW-0753">Steroid metabolism</keyword>
<keyword evidence="8" id="KW-1207">Sterol metabolism</keyword>
<dbReference type="PANTHER" id="PTHR47470:SF1">
    <property type="entry name" value="FAD-DEPENDENT OXIDOREDUCTASE 2 FAD BINDING DOMAIN-CONTAINING PROTEIN"/>
    <property type="match status" value="1"/>
</dbReference>
<feature type="domain" description="Glucose-methanol-choline oxidoreductase C-terminal" evidence="17">
    <location>
        <begin position="458"/>
        <end position="512"/>
    </location>
</feature>
<dbReference type="InterPro" id="IPR006076">
    <property type="entry name" value="FAD-dep_OxRdtase"/>
</dbReference>
<protein>
    <recommendedName>
        <fullName evidence="14">Cholesterol oxidase</fullName>
        <ecNumber evidence="13">1.1.3.6</ecNumber>
        <ecNumber evidence="11">5.3.3.1</ecNumber>
    </recommendedName>
    <alternativeName>
        <fullName evidence="15">Cholesterol isomerase</fullName>
    </alternativeName>
</protein>
<reference evidence="18" key="1">
    <citation type="submission" date="2022-05" db="EMBL/GenBank/DDBJ databases">
        <title>Jatrophihabitans sp. SB3-54 whole genome sequence.</title>
        <authorList>
            <person name="Suh M.K."/>
            <person name="Eom M.K."/>
            <person name="Kim J.S."/>
            <person name="Kim H.S."/>
            <person name="Do H.E."/>
            <person name="Shin Y.K."/>
            <person name="Lee J.-S."/>
        </authorList>
    </citation>
    <scope>NUCLEOTIDE SEQUENCE</scope>
    <source>
        <strain evidence="18">SB3-54</strain>
    </source>
</reference>
<dbReference type="InterPro" id="IPR052542">
    <property type="entry name" value="Cholesterol_Oxidase"/>
</dbReference>
<evidence type="ECO:0000256" key="11">
    <source>
        <dbReference type="ARBA" id="ARBA00038856"/>
    </source>
</evidence>
<dbReference type="Gene3D" id="3.50.50.60">
    <property type="entry name" value="FAD/NAD(P)-binding domain"/>
    <property type="match status" value="3"/>
</dbReference>
<evidence type="ECO:0000256" key="12">
    <source>
        <dbReference type="ARBA" id="ARBA00049645"/>
    </source>
</evidence>
<keyword evidence="19" id="KW-1185">Reference proteome</keyword>
<evidence type="ECO:0000256" key="5">
    <source>
        <dbReference type="ARBA" id="ARBA00022827"/>
    </source>
</evidence>
<dbReference type="InterPro" id="IPR036188">
    <property type="entry name" value="FAD/NAD-bd_sf"/>
</dbReference>
<organism evidence="18 19">
    <name type="scientific">Jatrophihabitans cynanchi</name>
    <dbReference type="NCBI Taxonomy" id="2944128"/>
    <lineage>
        <taxon>Bacteria</taxon>
        <taxon>Bacillati</taxon>
        <taxon>Actinomycetota</taxon>
        <taxon>Actinomycetes</taxon>
        <taxon>Jatrophihabitantales</taxon>
        <taxon>Jatrophihabitantaceae</taxon>
        <taxon>Jatrophihabitans</taxon>
    </lineage>
</organism>
<dbReference type="PANTHER" id="PTHR47470">
    <property type="entry name" value="CHOLESTEROL OXIDASE"/>
    <property type="match status" value="1"/>
</dbReference>
<evidence type="ECO:0000256" key="15">
    <source>
        <dbReference type="ARBA" id="ARBA00049778"/>
    </source>
</evidence>
<dbReference type="EC" id="5.3.3.1" evidence="11"/>
<dbReference type="EMBL" id="CP097463">
    <property type="protein sequence ID" value="WAX55491.1"/>
    <property type="molecule type" value="Genomic_DNA"/>
</dbReference>
<evidence type="ECO:0000313" key="18">
    <source>
        <dbReference type="EMBL" id="WAX55491.1"/>
    </source>
</evidence>
<evidence type="ECO:0000259" key="16">
    <source>
        <dbReference type="Pfam" id="PF01266"/>
    </source>
</evidence>